<reference evidence="10 11" key="1">
    <citation type="journal article" date="2020" name="Microorganisms">
        <title>Osmotic Adaptation and Compatible Solute Biosynthesis of Phototrophic Bacteria as Revealed from Genome Analyses.</title>
        <authorList>
            <person name="Imhoff J.F."/>
            <person name="Rahn T."/>
            <person name="Kunzel S."/>
            <person name="Keller A."/>
            <person name="Neulinger S.C."/>
        </authorList>
    </citation>
    <scope>NUCLEOTIDE SEQUENCE [LARGE SCALE GENOMIC DNA]</scope>
    <source>
        <strain evidence="10 11">DSM 21303</strain>
    </source>
</reference>
<feature type="short sequence motif" description="'HIGH' region" evidence="7">
    <location>
        <begin position="16"/>
        <end position="26"/>
    </location>
</feature>
<comment type="cofactor">
    <cofactor evidence="7">
        <name>Zn(2+)</name>
        <dbReference type="ChEBI" id="CHEBI:29105"/>
    </cofactor>
    <text evidence="7">Binds 1 zinc ion per subunit.</text>
</comment>
<feature type="domain" description="Glutamyl/glutaminyl-tRNA synthetase class Ib catalytic" evidence="9">
    <location>
        <begin position="11"/>
        <end position="242"/>
    </location>
</feature>
<dbReference type="HAMAP" id="MF_01428">
    <property type="entry name" value="Glu_Q_tRNA_synth"/>
    <property type="match status" value="1"/>
</dbReference>
<evidence type="ECO:0000256" key="2">
    <source>
        <dbReference type="ARBA" id="ARBA00022723"/>
    </source>
</evidence>
<dbReference type="PANTHER" id="PTHR43311">
    <property type="entry name" value="GLUTAMATE--TRNA LIGASE"/>
    <property type="match status" value="1"/>
</dbReference>
<feature type="binding site" evidence="7">
    <location>
        <position position="49"/>
    </location>
    <ligand>
        <name>L-glutamate</name>
        <dbReference type="ChEBI" id="CHEBI:29985"/>
    </ligand>
</feature>
<proteinExistence type="inferred from homology"/>
<feature type="binding site" evidence="7">
    <location>
        <position position="201"/>
    </location>
    <ligand>
        <name>L-glutamate</name>
        <dbReference type="ChEBI" id="CHEBI:29985"/>
    </ligand>
</feature>
<dbReference type="NCBIfam" id="TIGR03838">
    <property type="entry name" value="queuosine_YadB"/>
    <property type="match status" value="1"/>
</dbReference>
<keyword evidence="2 7" id="KW-0479">Metal-binding</keyword>
<feature type="binding site" evidence="7">
    <location>
        <position position="125"/>
    </location>
    <ligand>
        <name>Zn(2+)</name>
        <dbReference type="ChEBI" id="CHEBI:29105"/>
    </ligand>
</feature>
<feature type="binding site" evidence="7">
    <location>
        <position position="242"/>
    </location>
    <ligand>
        <name>ATP</name>
        <dbReference type="ChEBI" id="CHEBI:30616"/>
    </ligand>
</feature>
<dbReference type="InterPro" id="IPR022380">
    <property type="entry name" value="Glu-Q_tRNA(Asp)_Synthase"/>
</dbReference>
<dbReference type="EMBL" id="NRSD01000001">
    <property type="protein sequence ID" value="MBK1643540.1"/>
    <property type="molecule type" value="Genomic_DNA"/>
</dbReference>
<feature type="binding site" evidence="7">
    <location>
        <position position="105"/>
    </location>
    <ligand>
        <name>Zn(2+)</name>
        <dbReference type="ChEBI" id="CHEBI:29105"/>
    </ligand>
</feature>
<keyword evidence="8" id="KW-0648">Protein biosynthesis</keyword>
<dbReference type="SUPFAM" id="SSF52374">
    <property type="entry name" value="Nucleotidylyl transferase"/>
    <property type="match status" value="1"/>
</dbReference>
<dbReference type="GO" id="GO:0006424">
    <property type="term" value="P:glutamyl-tRNA aminoacylation"/>
    <property type="evidence" value="ECO:0007669"/>
    <property type="project" value="InterPro"/>
</dbReference>
<keyword evidence="6 7" id="KW-0030">Aminoacyl-tRNA synthetase</keyword>
<keyword evidence="4 7" id="KW-0862">Zinc</keyword>
<dbReference type="NCBIfam" id="NF004314">
    <property type="entry name" value="PRK05710.1-3"/>
    <property type="match status" value="1"/>
</dbReference>
<dbReference type="FunFam" id="3.40.50.620:FF:000093">
    <property type="entry name" value="Glutamyl-Q tRNA(Asp) synthetase"/>
    <property type="match status" value="1"/>
</dbReference>
<evidence type="ECO:0000259" key="9">
    <source>
        <dbReference type="Pfam" id="PF00749"/>
    </source>
</evidence>
<dbReference type="InterPro" id="IPR014729">
    <property type="entry name" value="Rossmann-like_a/b/a_fold"/>
</dbReference>
<organism evidence="10 11">
    <name type="scientific">Thiocapsa imhoffii</name>
    <dbReference type="NCBI Taxonomy" id="382777"/>
    <lineage>
        <taxon>Bacteria</taxon>
        <taxon>Pseudomonadati</taxon>
        <taxon>Pseudomonadota</taxon>
        <taxon>Gammaproteobacteria</taxon>
        <taxon>Chromatiales</taxon>
        <taxon>Chromatiaceae</taxon>
        <taxon>Thiocapsa</taxon>
    </lineage>
</organism>
<dbReference type="GO" id="GO:0005524">
    <property type="term" value="F:ATP binding"/>
    <property type="evidence" value="ECO:0007669"/>
    <property type="project" value="UniProtKB-KW"/>
</dbReference>
<feature type="binding site" evidence="7">
    <location>
        <position position="107"/>
    </location>
    <ligand>
        <name>Zn(2+)</name>
        <dbReference type="ChEBI" id="CHEBI:29105"/>
    </ligand>
</feature>
<dbReference type="EC" id="6.1.1.-" evidence="7"/>
<feature type="binding site" evidence="7">
    <location>
        <position position="129"/>
    </location>
    <ligand>
        <name>Zn(2+)</name>
        <dbReference type="ChEBI" id="CHEBI:29105"/>
    </ligand>
</feature>
<evidence type="ECO:0000256" key="8">
    <source>
        <dbReference type="RuleBase" id="RU363037"/>
    </source>
</evidence>
<evidence type="ECO:0000256" key="7">
    <source>
        <dbReference type="HAMAP-Rule" id="MF_01428"/>
    </source>
</evidence>
<evidence type="ECO:0000313" key="10">
    <source>
        <dbReference type="EMBL" id="MBK1643540.1"/>
    </source>
</evidence>
<keyword evidence="11" id="KW-1185">Reference proteome</keyword>
<evidence type="ECO:0000256" key="3">
    <source>
        <dbReference type="ARBA" id="ARBA00022741"/>
    </source>
</evidence>
<accession>A0A9X0WFI5</accession>
<keyword evidence="3 7" id="KW-0547">Nucleotide-binding</keyword>
<dbReference type="GO" id="GO:0008270">
    <property type="term" value="F:zinc ion binding"/>
    <property type="evidence" value="ECO:0007669"/>
    <property type="project" value="UniProtKB-UniRule"/>
</dbReference>
<dbReference type="InterPro" id="IPR020058">
    <property type="entry name" value="Glu/Gln-tRNA-synth_Ib_cat-dom"/>
</dbReference>
<comment type="caution">
    <text evidence="10">The sequence shown here is derived from an EMBL/GenBank/DDBJ whole genome shotgun (WGS) entry which is preliminary data.</text>
</comment>
<evidence type="ECO:0000256" key="6">
    <source>
        <dbReference type="ARBA" id="ARBA00023146"/>
    </source>
</evidence>
<feature type="binding site" evidence="7">
    <location>
        <position position="183"/>
    </location>
    <ligand>
        <name>L-glutamate</name>
        <dbReference type="ChEBI" id="CHEBI:29985"/>
    </ligand>
</feature>
<comment type="function">
    <text evidence="7">Catalyzes the tRNA-independent activation of glutamate in presence of ATP and the subsequent transfer of glutamate onto a tRNA(Asp). Glutamate is transferred on the 2-amino-5-(4,5-dihydroxy-2-cyclopenten-1-yl) moiety of the queuosine in the wobble position of the QUC anticodon.</text>
</comment>
<evidence type="ECO:0000256" key="1">
    <source>
        <dbReference type="ARBA" id="ARBA00022598"/>
    </source>
</evidence>
<evidence type="ECO:0000256" key="4">
    <source>
        <dbReference type="ARBA" id="ARBA00022833"/>
    </source>
</evidence>
<dbReference type="RefSeq" id="WP_200386293.1">
    <property type="nucleotide sequence ID" value="NZ_NRSD01000001.1"/>
</dbReference>
<dbReference type="GO" id="GO:0006400">
    <property type="term" value="P:tRNA modification"/>
    <property type="evidence" value="ECO:0007669"/>
    <property type="project" value="InterPro"/>
</dbReference>
<dbReference type="GO" id="GO:0005829">
    <property type="term" value="C:cytosol"/>
    <property type="evidence" value="ECO:0007669"/>
    <property type="project" value="TreeGrafter"/>
</dbReference>
<dbReference type="InterPro" id="IPR049940">
    <property type="entry name" value="GluQ/Sye"/>
</dbReference>
<comment type="similarity">
    <text evidence="7">Belongs to the class-I aminoacyl-tRNA synthetase family. GluQ subfamily.</text>
</comment>
<keyword evidence="5 7" id="KW-0067">ATP-binding</keyword>
<sequence>MSQALACPPYRGRFAPSPTGPLHLGSLLTAVASFADARAADGVWLVRMEDLDRQREVPGAADDILRTLEACGLFWDETLIRQRDRTEAYRAALAGLAKQNLTYPCACSRAQVARLGRPGIEGPIYPGTCRDGLSPAQHARAERFRAPSGAVAFIDRIQGPQTQDVSLTVGDFVLRRADGVHAYQLAVVVDDAWQGINQILRGADLLLSTPRQIMLQHALQFTQPSYAHLPLLLDEHGRKLSKSLAAAPVDARDPYPSLGRVWALLGQTPPPRDLALPDFWSWAIPRWRIDQVPARQTLAAINHGG</sequence>
<dbReference type="PANTHER" id="PTHR43311:SF1">
    <property type="entry name" value="GLUTAMYL-Q TRNA(ASP) SYNTHETASE"/>
    <property type="match status" value="1"/>
</dbReference>
<feature type="short sequence motif" description="'KMSKS' region" evidence="7">
    <location>
        <begin position="239"/>
        <end position="243"/>
    </location>
</feature>
<gene>
    <name evidence="7" type="primary">gluQ</name>
    <name evidence="10" type="ORF">CKO25_02470</name>
</gene>
<dbReference type="Gene3D" id="3.40.50.620">
    <property type="entry name" value="HUPs"/>
    <property type="match status" value="1"/>
</dbReference>
<dbReference type="AlphaFoldDB" id="A0A9X0WFI5"/>
<evidence type="ECO:0000256" key="5">
    <source>
        <dbReference type="ARBA" id="ARBA00022840"/>
    </source>
</evidence>
<dbReference type="PRINTS" id="PR00987">
    <property type="entry name" value="TRNASYNTHGLU"/>
</dbReference>
<evidence type="ECO:0000313" key="11">
    <source>
        <dbReference type="Proteomes" id="UP001138802"/>
    </source>
</evidence>
<dbReference type="Proteomes" id="UP001138802">
    <property type="component" value="Unassembled WGS sequence"/>
</dbReference>
<protein>
    <recommendedName>
        <fullName evidence="7">Glutamyl-Q tRNA(Asp) synthetase</fullName>
        <shortName evidence="7">Glu-Q-RSs</shortName>
        <ecNumber evidence="7">6.1.1.-</ecNumber>
    </recommendedName>
</protein>
<dbReference type="GO" id="GO:0004818">
    <property type="term" value="F:glutamate-tRNA ligase activity"/>
    <property type="evidence" value="ECO:0007669"/>
    <property type="project" value="TreeGrafter"/>
</dbReference>
<keyword evidence="1 7" id="KW-0436">Ligase</keyword>
<dbReference type="Pfam" id="PF00749">
    <property type="entry name" value="tRNA-synt_1c"/>
    <property type="match status" value="1"/>
</dbReference>
<feature type="binding site" evidence="7">
    <location>
        <begin position="13"/>
        <end position="17"/>
    </location>
    <ligand>
        <name>L-glutamate</name>
        <dbReference type="ChEBI" id="CHEBI:29985"/>
    </ligand>
</feature>
<dbReference type="InterPro" id="IPR000924">
    <property type="entry name" value="Glu/Gln-tRNA-synth"/>
</dbReference>
<name>A0A9X0WFI5_9GAMM</name>